<keyword evidence="6 7" id="KW-0472">Membrane</keyword>
<keyword evidence="3" id="KW-1003">Cell membrane</keyword>
<keyword evidence="10" id="KW-1185">Reference proteome</keyword>
<reference evidence="9 10" key="1">
    <citation type="submission" date="2018-05" db="EMBL/GenBank/DDBJ databases">
        <authorList>
            <person name="Goeker M."/>
            <person name="Huntemann M."/>
            <person name="Clum A."/>
            <person name="Pillay M."/>
            <person name="Palaniappan K."/>
            <person name="Varghese N."/>
            <person name="Mikhailova N."/>
            <person name="Stamatis D."/>
            <person name="Reddy T."/>
            <person name="Daum C."/>
            <person name="Shapiro N."/>
            <person name="Ivanova N."/>
            <person name="Kyrpides N."/>
            <person name="Woyke T."/>
        </authorList>
    </citation>
    <scope>NUCLEOTIDE SEQUENCE [LARGE SCALE GENOMIC DNA]</scope>
    <source>
        <strain evidence="9 10">DSM 26524</strain>
    </source>
</reference>
<feature type="transmembrane region" description="Helical" evidence="7">
    <location>
        <begin position="153"/>
        <end position="171"/>
    </location>
</feature>
<organism evidence="9 10">
    <name type="scientific">Murimonas intestini</name>
    <dbReference type="NCBI Taxonomy" id="1337051"/>
    <lineage>
        <taxon>Bacteria</taxon>
        <taxon>Bacillati</taxon>
        <taxon>Bacillota</taxon>
        <taxon>Clostridia</taxon>
        <taxon>Lachnospirales</taxon>
        <taxon>Lachnospiraceae</taxon>
        <taxon>Murimonas</taxon>
    </lineage>
</organism>
<dbReference type="PANTHER" id="PTHR43744:SF9">
    <property type="entry name" value="POLYGALACTURONAN_RHAMNOGALACTURONAN TRANSPORT SYSTEM PERMEASE PROTEIN YTCP"/>
    <property type="match status" value="1"/>
</dbReference>
<keyword evidence="2" id="KW-0813">Transport</keyword>
<dbReference type="Gene3D" id="1.10.3720.10">
    <property type="entry name" value="MetI-like"/>
    <property type="match status" value="1"/>
</dbReference>
<feature type="transmembrane region" description="Helical" evidence="7">
    <location>
        <begin position="121"/>
        <end position="141"/>
    </location>
</feature>
<dbReference type="SUPFAM" id="SSF161098">
    <property type="entry name" value="MetI-like"/>
    <property type="match status" value="1"/>
</dbReference>
<evidence type="ECO:0000256" key="7">
    <source>
        <dbReference type="SAM" id="Phobius"/>
    </source>
</evidence>
<protein>
    <submittedName>
        <fullName evidence="9">Carbohydrate ABC transporter membrane protein 2 (CUT1 family)</fullName>
    </submittedName>
</protein>
<evidence type="ECO:0000256" key="2">
    <source>
        <dbReference type="ARBA" id="ARBA00022448"/>
    </source>
</evidence>
<evidence type="ECO:0000256" key="4">
    <source>
        <dbReference type="ARBA" id="ARBA00022692"/>
    </source>
</evidence>
<comment type="caution">
    <text evidence="9">The sequence shown here is derived from an EMBL/GenBank/DDBJ whole genome shotgun (WGS) entry which is preliminary data.</text>
</comment>
<dbReference type="Proteomes" id="UP000245412">
    <property type="component" value="Unassembled WGS sequence"/>
</dbReference>
<sequence length="304" mass="33693">MENKSVKKKRLRGTGGSDRTFYIISGIGLSLFLLAVLYPIVFVVAASFSSGQAVSAGKVFLWPVDFSLEGYKTVFHNKDILIGFKNSIVYTVVGTLINLVMTMISAYALSRDDVPGTNKIMLIFTFTMFFSGGMIPTYMLIRSLHMLDSIWSMVIPGAVGVYNLIIARTFIKNSIPGELLDAAKIDGCSDIKYFTMIVLPLSKAIIAVLVLFYGVGHWNSYFNPMLYLNSRELFSLPIFLKEILIANQIDPSTVTDPELQMQIAQIADVIKYALIVVSTIPVLVIYPFIQKYFVKGVMIGSVKG</sequence>
<name>A0AB73T2E9_9FIRM</name>
<dbReference type="PANTHER" id="PTHR43744">
    <property type="entry name" value="ABC TRANSPORTER PERMEASE PROTEIN MG189-RELATED-RELATED"/>
    <property type="match status" value="1"/>
</dbReference>
<dbReference type="RefSeq" id="WP_109627215.1">
    <property type="nucleotide sequence ID" value="NZ_CABJAT010000003.1"/>
</dbReference>
<proteinExistence type="predicted"/>
<comment type="subcellular location">
    <subcellularLocation>
        <location evidence="1">Cell membrane</location>
        <topology evidence="1">Multi-pass membrane protein</topology>
    </subcellularLocation>
</comment>
<evidence type="ECO:0000256" key="1">
    <source>
        <dbReference type="ARBA" id="ARBA00004651"/>
    </source>
</evidence>
<evidence type="ECO:0000259" key="8">
    <source>
        <dbReference type="PROSITE" id="PS50928"/>
    </source>
</evidence>
<feature type="transmembrane region" description="Helical" evidence="7">
    <location>
        <begin position="88"/>
        <end position="109"/>
    </location>
</feature>
<evidence type="ECO:0000256" key="6">
    <source>
        <dbReference type="ARBA" id="ARBA00023136"/>
    </source>
</evidence>
<dbReference type="CDD" id="cd06261">
    <property type="entry name" value="TM_PBP2"/>
    <property type="match status" value="1"/>
</dbReference>
<dbReference type="GO" id="GO:0005886">
    <property type="term" value="C:plasma membrane"/>
    <property type="evidence" value="ECO:0007669"/>
    <property type="project" value="UniProtKB-SubCell"/>
</dbReference>
<evidence type="ECO:0000256" key="5">
    <source>
        <dbReference type="ARBA" id="ARBA00022989"/>
    </source>
</evidence>
<accession>A0AB73T2E9</accession>
<dbReference type="EMBL" id="QGGY01000008">
    <property type="protein sequence ID" value="PWJ74596.1"/>
    <property type="molecule type" value="Genomic_DNA"/>
</dbReference>
<dbReference type="InterPro" id="IPR035906">
    <property type="entry name" value="MetI-like_sf"/>
</dbReference>
<dbReference type="GO" id="GO:0055085">
    <property type="term" value="P:transmembrane transport"/>
    <property type="evidence" value="ECO:0007669"/>
    <property type="project" value="InterPro"/>
</dbReference>
<evidence type="ECO:0000256" key="3">
    <source>
        <dbReference type="ARBA" id="ARBA00022475"/>
    </source>
</evidence>
<dbReference type="InterPro" id="IPR000515">
    <property type="entry name" value="MetI-like"/>
</dbReference>
<dbReference type="PROSITE" id="PS50928">
    <property type="entry name" value="ABC_TM1"/>
    <property type="match status" value="1"/>
</dbReference>
<evidence type="ECO:0000313" key="10">
    <source>
        <dbReference type="Proteomes" id="UP000245412"/>
    </source>
</evidence>
<dbReference type="AlphaFoldDB" id="A0AB73T2E9"/>
<feature type="transmembrane region" description="Helical" evidence="7">
    <location>
        <begin position="191"/>
        <end position="215"/>
    </location>
</feature>
<feature type="domain" description="ABC transmembrane type-1" evidence="8">
    <location>
        <begin position="84"/>
        <end position="285"/>
    </location>
</feature>
<gene>
    <name evidence="9" type="ORF">C7383_10825</name>
</gene>
<feature type="transmembrane region" description="Helical" evidence="7">
    <location>
        <begin position="269"/>
        <end position="289"/>
    </location>
</feature>
<keyword evidence="5 7" id="KW-1133">Transmembrane helix</keyword>
<keyword evidence="4 7" id="KW-0812">Transmembrane</keyword>
<evidence type="ECO:0000313" key="9">
    <source>
        <dbReference type="EMBL" id="PWJ74596.1"/>
    </source>
</evidence>
<feature type="transmembrane region" description="Helical" evidence="7">
    <location>
        <begin position="21"/>
        <end position="48"/>
    </location>
</feature>